<dbReference type="PANTHER" id="PTHR33337:SF30">
    <property type="entry name" value="DUF636 DOMAIN PROTEIN (AFU_ORTHOLOGUE AFUA_1G03180)"/>
    <property type="match status" value="1"/>
</dbReference>
<evidence type="ECO:0000259" key="5">
    <source>
        <dbReference type="PROSITE" id="PS51891"/>
    </source>
</evidence>
<evidence type="ECO:0000256" key="3">
    <source>
        <dbReference type="ARBA" id="ARBA00022833"/>
    </source>
</evidence>
<evidence type="ECO:0000256" key="4">
    <source>
        <dbReference type="ARBA" id="ARBA00023239"/>
    </source>
</evidence>
<dbReference type="PANTHER" id="PTHR33337">
    <property type="entry name" value="GFA DOMAIN-CONTAINING PROTEIN"/>
    <property type="match status" value="1"/>
</dbReference>
<proteinExistence type="inferred from homology"/>
<feature type="domain" description="CENP-V/GFA" evidence="5">
    <location>
        <begin position="171"/>
        <end position="290"/>
    </location>
</feature>
<protein>
    <recommendedName>
        <fullName evidence="5">CENP-V/GFA domain-containing protein</fullName>
    </recommendedName>
</protein>
<dbReference type="PROSITE" id="PS51891">
    <property type="entry name" value="CENP_V_GFA"/>
    <property type="match status" value="2"/>
</dbReference>
<evidence type="ECO:0000256" key="1">
    <source>
        <dbReference type="ARBA" id="ARBA00005495"/>
    </source>
</evidence>
<dbReference type="GO" id="GO:0046872">
    <property type="term" value="F:metal ion binding"/>
    <property type="evidence" value="ECO:0007669"/>
    <property type="project" value="UniProtKB-KW"/>
</dbReference>
<dbReference type="Gene3D" id="3.90.1590.10">
    <property type="entry name" value="glutathione-dependent formaldehyde- activating enzyme (gfa)"/>
    <property type="match status" value="2"/>
</dbReference>
<dbReference type="InterPro" id="IPR011057">
    <property type="entry name" value="Mss4-like_sf"/>
</dbReference>
<dbReference type="InterPro" id="IPR006913">
    <property type="entry name" value="CENP-V/GFA"/>
</dbReference>
<reference evidence="6 7" key="1">
    <citation type="submission" date="2023-08" db="EMBL/GenBank/DDBJ databases">
        <title>Black Yeasts Isolated from many extreme environments.</title>
        <authorList>
            <person name="Coleine C."/>
            <person name="Stajich J.E."/>
            <person name="Selbmann L."/>
        </authorList>
    </citation>
    <scope>NUCLEOTIDE SEQUENCE [LARGE SCALE GENOMIC DNA]</scope>
    <source>
        <strain evidence="6 7">CCFEE 5910</strain>
    </source>
</reference>
<feature type="domain" description="CENP-V/GFA" evidence="5">
    <location>
        <begin position="1"/>
        <end position="121"/>
    </location>
</feature>
<dbReference type="EMBL" id="JAVRRJ010000003">
    <property type="protein sequence ID" value="KAK5086901.1"/>
    <property type="molecule type" value="Genomic_DNA"/>
</dbReference>
<comment type="caution">
    <text evidence="6">The sequence shown here is derived from an EMBL/GenBank/DDBJ whole genome shotgun (WGS) entry which is preliminary data.</text>
</comment>
<keyword evidence="4" id="KW-0456">Lyase</keyword>
<dbReference type="Pfam" id="PF04828">
    <property type="entry name" value="GFA"/>
    <property type="match status" value="2"/>
</dbReference>
<keyword evidence="3" id="KW-0862">Zinc</keyword>
<keyword evidence="2" id="KW-0479">Metal-binding</keyword>
<organism evidence="6 7">
    <name type="scientific">Lithohypha guttulata</name>
    <dbReference type="NCBI Taxonomy" id="1690604"/>
    <lineage>
        <taxon>Eukaryota</taxon>
        <taxon>Fungi</taxon>
        <taxon>Dikarya</taxon>
        <taxon>Ascomycota</taxon>
        <taxon>Pezizomycotina</taxon>
        <taxon>Eurotiomycetes</taxon>
        <taxon>Chaetothyriomycetidae</taxon>
        <taxon>Chaetothyriales</taxon>
        <taxon>Trichomeriaceae</taxon>
        <taxon>Lithohypha</taxon>
    </lineage>
</organism>
<dbReference type="GO" id="GO:0016846">
    <property type="term" value="F:carbon-sulfur lyase activity"/>
    <property type="evidence" value="ECO:0007669"/>
    <property type="project" value="InterPro"/>
</dbReference>
<evidence type="ECO:0000313" key="6">
    <source>
        <dbReference type="EMBL" id="KAK5086901.1"/>
    </source>
</evidence>
<comment type="similarity">
    <text evidence="1">Belongs to the Gfa family.</text>
</comment>
<name>A0AAN7T155_9EURO</name>
<gene>
    <name evidence="6" type="ORF">LTR05_004071</name>
</gene>
<evidence type="ECO:0000313" key="7">
    <source>
        <dbReference type="Proteomes" id="UP001309876"/>
    </source>
</evidence>
<accession>A0AAN7T155</accession>
<dbReference type="Proteomes" id="UP001309876">
    <property type="component" value="Unassembled WGS sequence"/>
</dbReference>
<keyword evidence="7" id="KW-1185">Reference proteome</keyword>
<dbReference type="AlphaFoldDB" id="A0AAN7T155"/>
<evidence type="ECO:0000256" key="2">
    <source>
        <dbReference type="ARBA" id="ARBA00022723"/>
    </source>
</evidence>
<dbReference type="SUPFAM" id="SSF51316">
    <property type="entry name" value="Mss4-like"/>
    <property type="match status" value="2"/>
</dbReference>
<sequence>MGNEIVVRCHCGQMNIAMQLQGSLPHQGPVCHCDSCRHVTGALTLSSGPPLLDPPVDVLKQKLTQYATSPKITRYFCQECGSHVAYHVVAEDRWCICTGAIDKAKHGKLEAIEAITGHEYLADTKDGGLSWCFPNVPCYLEDDGQSPVEDLKAELKKSRDDEATAETPEKLRAECHCGRVKLSIDRPDNGDKWEGGICVCRSCRLSLGQAIVPWLSNVLFEKVSWPDGSTYSEGATKYAKRFNSSEGTWRDFCPECGASVSWHSDKEAGQMDIAAGILRAEEGALARRWINWRTTKIHFTEDAVDAAQVQLLQDNLHNLDAA</sequence>